<dbReference type="CDD" id="cd01653">
    <property type="entry name" value="GATase1"/>
    <property type="match status" value="1"/>
</dbReference>
<feature type="binding site" evidence="17">
    <location>
        <position position="443"/>
    </location>
    <ligand>
        <name>AMP</name>
        <dbReference type="ChEBI" id="CHEBI:456215"/>
    </ligand>
</feature>
<evidence type="ECO:0000256" key="17">
    <source>
        <dbReference type="HAMAP-Rule" id="MF_01965"/>
    </source>
</evidence>
<dbReference type="Gene3D" id="3.40.1190.20">
    <property type="match status" value="1"/>
</dbReference>
<keyword evidence="9 18" id="KW-0630">Potassium</keyword>
<dbReference type="InParanoid" id="A0A371RGM1"/>
<evidence type="ECO:0000256" key="15">
    <source>
        <dbReference type="ARBA" id="ARBA00048238"/>
    </source>
</evidence>
<evidence type="ECO:0000256" key="19">
    <source>
        <dbReference type="PIRNR" id="PIRNR017184"/>
    </source>
</evidence>
<dbReference type="InterPro" id="IPR000631">
    <property type="entry name" value="CARKD"/>
</dbReference>
<dbReference type="NCBIfam" id="TIGR00197">
    <property type="entry name" value="yjeF_nterm"/>
    <property type="match status" value="1"/>
</dbReference>
<evidence type="ECO:0000259" key="20">
    <source>
        <dbReference type="PROSITE" id="PS51383"/>
    </source>
</evidence>
<feature type="binding site" evidence="18">
    <location>
        <begin position="75"/>
        <end position="79"/>
    </location>
    <ligand>
        <name>(6S)-NADPHX</name>
        <dbReference type="ChEBI" id="CHEBI:64076"/>
    </ligand>
</feature>
<dbReference type="InterPro" id="IPR004443">
    <property type="entry name" value="YjeF_N_dom"/>
</dbReference>
<comment type="function">
    <text evidence="14 19">Bifunctional enzyme that catalyzes the epimerization of the S- and R-forms of NAD(P)HX and the dehydration of the S-form of NAD(P)HX at the expense of ADP, which is converted to AMP. This allows the repair of both epimers of NAD(P)HX, a damaged form of NAD(P)H that is a result of enzymatic or heat-dependent hydration.</text>
</comment>
<comment type="caution">
    <text evidence="18">Lacks conserved residue(s) required for the propagation of feature annotation.</text>
</comment>
<dbReference type="EMBL" id="QUQO01000001">
    <property type="protein sequence ID" value="RFB04607.1"/>
    <property type="molecule type" value="Genomic_DNA"/>
</dbReference>
<gene>
    <name evidence="17" type="primary">nnrD</name>
    <name evidence="18" type="synonym">nnrE</name>
    <name evidence="22" type="ORF">DX908_04525</name>
</gene>
<feature type="domain" description="YjeF N-terminal" evidence="21">
    <location>
        <begin position="29"/>
        <end position="226"/>
    </location>
</feature>
<dbReference type="InterPro" id="IPR030677">
    <property type="entry name" value="Nnr"/>
</dbReference>
<evidence type="ECO:0000256" key="5">
    <source>
        <dbReference type="ARBA" id="ARBA00022723"/>
    </source>
</evidence>
<dbReference type="PROSITE" id="PS01050">
    <property type="entry name" value="YJEF_C_2"/>
    <property type="match status" value="1"/>
</dbReference>
<evidence type="ECO:0000313" key="22">
    <source>
        <dbReference type="EMBL" id="RFB04607.1"/>
    </source>
</evidence>
<comment type="cofactor">
    <cofactor evidence="18 19">
        <name>K(+)</name>
        <dbReference type="ChEBI" id="CHEBI:29103"/>
    </cofactor>
    <text evidence="18 19">Binds 1 potassium ion per subunit.</text>
</comment>
<reference evidence="22 23" key="1">
    <citation type="submission" date="2018-08" db="EMBL/GenBank/DDBJ databases">
        <title>Parvularcula sp. SM1705, isolated from surface water of the South Sea China.</title>
        <authorList>
            <person name="Sun L."/>
        </authorList>
    </citation>
    <scope>NUCLEOTIDE SEQUENCE [LARGE SCALE GENOMIC DNA]</scope>
    <source>
        <strain evidence="22 23">SM1705</strain>
    </source>
</reference>
<feature type="binding site" evidence="17">
    <location>
        <begin position="414"/>
        <end position="418"/>
    </location>
    <ligand>
        <name>AMP</name>
        <dbReference type="ChEBI" id="CHEBI:456215"/>
    </ligand>
</feature>
<keyword evidence="10 17" id="KW-0520">NAD</keyword>
<feature type="binding site" evidence="18">
    <location>
        <position position="136"/>
    </location>
    <ligand>
        <name>K(+)</name>
        <dbReference type="ChEBI" id="CHEBI:29103"/>
    </ligand>
</feature>
<feature type="binding site" evidence="17">
    <location>
        <position position="381"/>
    </location>
    <ligand>
        <name>(6S)-NADPHX</name>
        <dbReference type="ChEBI" id="CHEBI:64076"/>
    </ligand>
</feature>
<comment type="catalytic activity">
    <reaction evidence="16 17 19">
        <text>(6S)-NADPHX + ADP = AMP + phosphate + NADPH + H(+)</text>
        <dbReference type="Rhea" id="RHEA:32235"/>
        <dbReference type="ChEBI" id="CHEBI:15378"/>
        <dbReference type="ChEBI" id="CHEBI:43474"/>
        <dbReference type="ChEBI" id="CHEBI:57783"/>
        <dbReference type="ChEBI" id="CHEBI:64076"/>
        <dbReference type="ChEBI" id="CHEBI:456215"/>
        <dbReference type="ChEBI" id="CHEBI:456216"/>
        <dbReference type="EC" id="4.2.1.136"/>
    </reaction>
</comment>
<dbReference type="HAMAP" id="MF_01966">
    <property type="entry name" value="NADHX_epimerase"/>
    <property type="match status" value="1"/>
</dbReference>
<feature type="domain" description="YjeF C-terminal" evidence="20">
    <location>
        <begin position="233"/>
        <end position="498"/>
    </location>
</feature>
<dbReference type="EC" id="5.1.99.6" evidence="19"/>
<dbReference type="PROSITE" id="PS51383">
    <property type="entry name" value="YJEF_C_3"/>
    <property type="match status" value="1"/>
</dbReference>
<dbReference type="SUPFAM" id="SSF53613">
    <property type="entry name" value="Ribokinase-like"/>
    <property type="match status" value="1"/>
</dbReference>
<comment type="catalytic activity">
    <reaction evidence="15 17 19">
        <text>(6S)-NADHX + ADP = AMP + phosphate + NADH + H(+)</text>
        <dbReference type="Rhea" id="RHEA:32223"/>
        <dbReference type="ChEBI" id="CHEBI:15378"/>
        <dbReference type="ChEBI" id="CHEBI:43474"/>
        <dbReference type="ChEBI" id="CHEBI:57945"/>
        <dbReference type="ChEBI" id="CHEBI:64074"/>
        <dbReference type="ChEBI" id="CHEBI:456215"/>
        <dbReference type="ChEBI" id="CHEBI:456216"/>
        <dbReference type="EC" id="4.2.1.136"/>
    </reaction>
</comment>
<dbReference type="SUPFAM" id="SSF64153">
    <property type="entry name" value="YjeF N-terminal domain-like"/>
    <property type="match status" value="1"/>
</dbReference>
<dbReference type="GO" id="GO:0046872">
    <property type="term" value="F:metal ion binding"/>
    <property type="evidence" value="ECO:0007669"/>
    <property type="project" value="UniProtKB-UniRule"/>
</dbReference>
<dbReference type="Gene3D" id="3.40.50.10260">
    <property type="entry name" value="YjeF N-terminal domain"/>
    <property type="match status" value="1"/>
</dbReference>
<evidence type="ECO:0000256" key="14">
    <source>
        <dbReference type="ARBA" id="ARBA00025153"/>
    </source>
</evidence>
<evidence type="ECO:0000256" key="2">
    <source>
        <dbReference type="ARBA" id="ARBA00000909"/>
    </source>
</evidence>
<feature type="binding site" evidence="18">
    <location>
        <begin position="140"/>
        <end position="146"/>
    </location>
    <ligand>
        <name>(6S)-NADPHX</name>
        <dbReference type="ChEBI" id="CHEBI:64076"/>
    </ligand>
</feature>
<dbReference type="Proteomes" id="UP000264589">
    <property type="component" value="Unassembled WGS sequence"/>
</dbReference>
<feature type="binding site" evidence="17">
    <location>
        <position position="331"/>
    </location>
    <ligand>
        <name>(6S)-NADPHX</name>
        <dbReference type="ChEBI" id="CHEBI:64076"/>
    </ligand>
</feature>
<dbReference type="HAMAP" id="MF_01965">
    <property type="entry name" value="NADHX_dehydratase"/>
    <property type="match status" value="1"/>
</dbReference>
<dbReference type="GO" id="GO:0046496">
    <property type="term" value="P:nicotinamide nucleotide metabolic process"/>
    <property type="evidence" value="ECO:0007669"/>
    <property type="project" value="UniProtKB-UniRule"/>
</dbReference>
<evidence type="ECO:0000256" key="9">
    <source>
        <dbReference type="ARBA" id="ARBA00022958"/>
    </source>
</evidence>
<comment type="similarity">
    <text evidence="17">Belongs to the NnrD/CARKD family.</text>
</comment>
<accession>A0A371RGM1</accession>
<dbReference type="CDD" id="cd01171">
    <property type="entry name" value="YXKO-related"/>
    <property type="match status" value="1"/>
</dbReference>
<dbReference type="PANTHER" id="PTHR12592">
    <property type="entry name" value="ATP-DEPENDENT (S)-NAD(P)H-HYDRATE DEHYDRATASE FAMILY MEMBER"/>
    <property type="match status" value="1"/>
</dbReference>
<evidence type="ECO:0000313" key="23">
    <source>
        <dbReference type="Proteomes" id="UP000264589"/>
    </source>
</evidence>
<dbReference type="PIRSF" id="PIRSF017184">
    <property type="entry name" value="Nnr"/>
    <property type="match status" value="1"/>
</dbReference>
<keyword evidence="11 18" id="KW-0413">Isomerase</keyword>
<dbReference type="InterPro" id="IPR017953">
    <property type="entry name" value="Carbohydrate_kinase_pred_CS"/>
</dbReference>
<comment type="catalytic activity">
    <reaction evidence="2 18 19">
        <text>(6R)-NADPHX = (6S)-NADPHX</text>
        <dbReference type="Rhea" id="RHEA:32227"/>
        <dbReference type="ChEBI" id="CHEBI:64076"/>
        <dbReference type="ChEBI" id="CHEBI:64077"/>
        <dbReference type="EC" id="5.1.99.6"/>
    </reaction>
</comment>
<protein>
    <recommendedName>
        <fullName evidence="19">Bifunctional NAD(P)H-hydrate repair enzyme</fullName>
    </recommendedName>
    <alternativeName>
        <fullName evidence="19">Nicotinamide nucleotide repair protein</fullName>
    </alternativeName>
    <domain>
        <recommendedName>
            <fullName evidence="19">ADP-dependent (S)-NAD(P)H-hydrate dehydratase</fullName>
            <ecNumber evidence="19">4.2.1.136</ecNumber>
        </recommendedName>
        <alternativeName>
            <fullName evidence="19">ADP-dependent NAD(P)HX dehydratase</fullName>
        </alternativeName>
    </domain>
    <domain>
        <recommendedName>
            <fullName evidence="19">NAD(P)H-hydrate epimerase</fullName>
            <ecNumber evidence="19">5.1.99.6</ecNumber>
        </recommendedName>
    </domain>
</protein>
<keyword evidence="13" id="KW-0511">Multifunctional enzyme</keyword>
<dbReference type="NCBIfam" id="TIGR00196">
    <property type="entry name" value="yjeF_cterm"/>
    <property type="match status" value="1"/>
</dbReference>
<comment type="function">
    <text evidence="18">Catalyzes the epimerization of the S- and R-forms of NAD(P)HX, a damaged form of NAD(P)H that is a result of enzymatic or heat-dependent hydration. This is a prerequisite for the S-specific NAD(P)H-hydrate dehydratase to allow the repair of both epimers of NAD(P)HX.</text>
</comment>
<sequence>MSAGRSNALRLMMNSAPKSGRQLIFPAHMAEIDARTIAGGTPGIVLMERAGQAVVTVLRGIWPRRPVLILAGPGNNGGDGWVIARLLKEAGWPVTIASDWPAGALKGDAKLACEASGITPVPLEEADFSAAPLIVDALFGAGLARSIEGKLAEVLRRAAASGGPVLAVDLPSGLCGTRGEVLGDSLKADVTVTFGAAKPGHLLAEGRCYSGQLHVADIGLDLCEGEEDALWNHPLLWWDRMPLPPSAAHKYARGGLLVVGGPRHQGGAARLTAKAAAVTGAGAVTLAVSAQAADIYAASIDAIMLRTVRDESELADFAASDKIAAIAIGPGLGTDEKAAAWLGAVLSAGKPLLLDADALTLLAKRAERLAGCPEGSVLTPHEGEFKRLFSDVSGSPLERAEEAARKSGQTVLLKGAATVISAPGKTPVINTRSSPYLATAGSGDVLSGIIAGWLAQGVDSQAAAGAGAWMHGESSLQYGPGLTADTLWQKIPNALHAIGARTDD</sequence>
<feature type="binding site" evidence="18">
    <location>
        <position position="172"/>
    </location>
    <ligand>
        <name>K(+)</name>
        <dbReference type="ChEBI" id="CHEBI:29103"/>
    </ligand>
</feature>
<evidence type="ECO:0000256" key="4">
    <source>
        <dbReference type="ARBA" id="ARBA00009524"/>
    </source>
</evidence>
<feature type="binding site" evidence="18">
    <location>
        <position position="169"/>
    </location>
    <ligand>
        <name>(6S)-NADPHX</name>
        <dbReference type="ChEBI" id="CHEBI:64076"/>
    </ligand>
</feature>
<comment type="similarity">
    <text evidence="4 19">In the C-terminal section; belongs to the NnrD/CARKD family.</text>
</comment>
<organism evidence="22 23">
    <name type="scientific">Parvularcula marina</name>
    <dbReference type="NCBI Taxonomy" id="2292771"/>
    <lineage>
        <taxon>Bacteria</taxon>
        <taxon>Pseudomonadati</taxon>
        <taxon>Pseudomonadota</taxon>
        <taxon>Alphaproteobacteria</taxon>
        <taxon>Parvularculales</taxon>
        <taxon>Parvularculaceae</taxon>
        <taxon>Parvularcula</taxon>
    </lineage>
</organism>
<dbReference type="PROSITE" id="PS51385">
    <property type="entry name" value="YJEF_N"/>
    <property type="match status" value="1"/>
</dbReference>
<dbReference type="GO" id="GO:0005524">
    <property type="term" value="F:ATP binding"/>
    <property type="evidence" value="ECO:0007669"/>
    <property type="project" value="UniProtKB-UniRule"/>
</dbReference>
<dbReference type="Pfam" id="PF03853">
    <property type="entry name" value="YjeF_N"/>
    <property type="match status" value="1"/>
</dbReference>
<keyword evidence="8 17" id="KW-0521">NADP</keyword>
<name>A0A371RGM1_9PROT</name>
<evidence type="ECO:0000256" key="7">
    <source>
        <dbReference type="ARBA" id="ARBA00022840"/>
    </source>
</evidence>
<evidence type="ECO:0000256" key="18">
    <source>
        <dbReference type="HAMAP-Rule" id="MF_01966"/>
    </source>
</evidence>
<comment type="function">
    <text evidence="17">Catalyzes the dehydration of the S-form of NAD(P)HX at the expense of ADP, which is converted to AMP. Together with NAD(P)HX epimerase, which catalyzes the epimerization of the S- and R-forms, the enzyme allows the repair of both epimers of NAD(P)HX, a damaged form of NAD(P)H that is a result of enzymatic or heat-dependent hydration.</text>
</comment>
<dbReference type="GO" id="GO:0052855">
    <property type="term" value="F:ADP-dependent NAD(P)H-hydrate dehydratase activity"/>
    <property type="evidence" value="ECO:0007669"/>
    <property type="project" value="UniProtKB-UniRule"/>
</dbReference>
<comment type="similarity">
    <text evidence="18">Belongs to the NnrE/AIBP family.</text>
</comment>
<evidence type="ECO:0000256" key="8">
    <source>
        <dbReference type="ARBA" id="ARBA00022857"/>
    </source>
</evidence>
<feature type="binding site" evidence="17">
    <location>
        <position position="268"/>
    </location>
    <ligand>
        <name>(6S)-NADPHX</name>
        <dbReference type="ChEBI" id="CHEBI:64076"/>
    </ligand>
</feature>
<feature type="binding site" evidence="18">
    <location>
        <position position="76"/>
    </location>
    <ligand>
        <name>K(+)</name>
        <dbReference type="ChEBI" id="CHEBI:29103"/>
    </ligand>
</feature>
<comment type="similarity">
    <text evidence="3 19">In the N-terminal section; belongs to the NnrE/AIBP family.</text>
</comment>
<keyword evidence="23" id="KW-1185">Reference proteome</keyword>
<evidence type="ECO:0000259" key="21">
    <source>
        <dbReference type="PROSITE" id="PS51385"/>
    </source>
</evidence>
<dbReference type="AlphaFoldDB" id="A0A371RGM1"/>
<evidence type="ECO:0000256" key="6">
    <source>
        <dbReference type="ARBA" id="ARBA00022741"/>
    </source>
</evidence>
<comment type="subunit">
    <text evidence="17">Homotetramer.</text>
</comment>
<comment type="caution">
    <text evidence="22">The sequence shown here is derived from an EMBL/GenBank/DDBJ whole genome shotgun (WGS) entry which is preliminary data.</text>
</comment>
<evidence type="ECO:0000256" key="10">
    <source>
        <dbReference type="ARBA" id="ARBA00023027"/>
    </source>
</evidence>
<comment type="catalytic activity">
    <reaction evidence="1 18 19">
        <text>(6R)-NADHX = (6S)-NADHX</text>
        <dbReference type="Rhea" id="RHEA:32215"/>
        <dbReference type="ChEBI" id="CHEBI:64074"/>
        <dbReference type="ChEBI" id="CHEBI:64075"/>
        <dbReference type="EC" id="5.1.99.6"/>
    </reaction>
</comment>
<dbReference type="InterPro" id="IPR036652">
    <property type="entry name" value="YjeF_N_dom_sf"/>
</dbReference>
<dbReference type="PANTHER" id="PTHR12592:SF0">
    <property type="entry name" value="ATP-DEPENDENT (S)-NAD(P)H-HYDRATE DEHYDRATASE"/>
    <property type="match status" value="1"/>
</dbReference>
<dbReference type="PROSITE" id="PS01049">
    <property type="entry name" value="YJEF_C_1"/>
    <property type="match status" value="1"/>
</dbReference>
<dbReference type="InterPro" id="IPR029056">
    <property type="entry name" value="Ribokinase-like"/>
</dbReference>
<comment type="cofactor">
    <cofactor evidence="17">
        <name>Mg(2+)</name>
        <dbReference type="ChEBI" id="CHEBI:18420"/>
    </cofactor>
</comment>
<proteinExistence type="inferred from homology"/>
<dbReference type="FunCoup" id="A0A371RGM1">
    <property type="interactions" value="275"/>
</dbReference>
<evidence type="ECO:0000256" key="11">
    <source>
        <dbReference type="ARBA" id="ARBA00023235"/>
    </source>
</evidence>
<evidence type="ECO:0000256" key="12">
    <source>
        <dbReference type="ARBA" id="ARBA00023239"/>
    </source>
</evidence>
<keyword evidence="12 17" id="KW-0456">Lyase</keyword>
<keyword evidence="6 17" id="KW-0547">Nucleotide-binding</keyword>
<dbReference type="Pfam" id="PF01256">
    <property type="entry name" value="Carb_kinase"/>
    <property type="match status" value="1"/>
</dbReference>
<keyword evidence="5 18" id="KW-0479">Metal-binding</keyword>
<dbReference type="GO" id="GO:0052856">
    <property type="term" value="F:NAD(P)HX epimerase activity"/>
    <property type="evidence" value="ECO:0007669"/>
    <property type="project" value="UniProtKB-UniRule"/>
</dbReference>
<keyword evidence="7 17" id="KW-0067">ATP-binding</keyword>
<feature type="binding site" evidence="17">
    <location>
        <position position="444"/>
    </location>
    <ligand>
        <name>(6S)-NADPHX</name>
        <dbReference type="ChEBI" id="CHEBI:64076"/>
    </ligand>
</feature>
<evidence type="ECO:0000256" key="3">
    <source>
        <dbReference type="ARBA" id="ARBA00006001"/>
    </source>
</evidence>
<evidence type="ECO:0000256" key="16">
    <source>
        <dbReference type="ARBA" id="ARBA00049209"/>
    </source>
</evidence>
<dbReference type="GO" id="GO:0110051">
    <property type="term" value="P:metabolite repair"/>
    <property type="evidence" value="ECO:0007669"/>
    <property type="project" value="TreeGrafter"/>
</dbReference>
<evidence type="ECO:0000256" key="13">
    <source>
        <dbReference type="ARBA" id="ARBA00023268"/>
    </source>
</evidence>
<dbReference type="EC" id="4.2.1.136" evidence="19"/>
<evidence type="ECO:0000256" key="1">
    <source>
        <dbReference type="ARBA" id="ARBA00000013"/>
    </source>
</evidence>